<dbReference type="GO" id="GO:0009338">
    <property type="term" value="C:exodeoxyribonuclease V complex"/>
    <property type="evidence" value="ECO:0007669"/>
    <property type="project" value="InterPro"/>
</dbReference>
<dbReference type="Gene3D" id="3.40.50.300">
    <property type="entry name" value="P-loop containing nucleotide triphosphate hydrolases"/>
    <property type="match status" value="1"/>
</dbReference>
<evidence type="ECO:0000256" key="4">
    <source>
        <dbReference type="ARBA" id="ARBA00022801"/>
    </source>
</evidence>
<dbReference type="InterPro" id="IPR011335">
    <property type="entry name" value="Restrct_endonuc-II-like"/>
</dbReference>
<dbReference type="PANTHER" id="PTHR30591:SF1">
    <property type="entry name" value="RECBCD ENZYME SUBUNIT RECC"/>
    <property type="match status" value="1"/>
</dbReference>
<comment type="caution">
    <text evidence="12">The sequence shown here is derived from an EMBL/GenBank/DDBJ whole genome shotgun (WGS) entry which is preliminary data.</text>
</comment>
<evidence type="ECO:0000313" key="12">
    <source>
        <dbReference type="EMBL" id="RVT51005.1"/>
    </source>
</evidence>
<dbReference type="RefSeq" id="WP_128199031.1">
    <property type="nucleotide sequence ID" value="NZ_SACT01000004.1"/>
</dbReference>
<dbReference type="GO" id="GO:0003678">
    <property type="term" value="F:DNA helicase activity"/>
    <property type="evidence" value="ECO:0007669"/>
    <property type="project" value="UniProtKB-UniRule"/>
</dbReference>
<comment type="subunit">
    <text evidence="10">Heterotrimer of RecB, RecC and RecD. All subunits contribute to DNA-binding.</text>
</comment>
<evidence type="ECO:0000256" key="8">
    <source>
        <dbReference type="ARBA" id="ARBA00023125"/>
    </source>
</evidence>
<accession>A0A3S2TLQ1</accession>
<dbReference type="SUPFAM" id="SSF52980">
    <property type="entry name" value="Restriction endonuclease-like"/>
    <property type="match status" value="1"/>
</dbReference>
<keyword evidence="6 10" id="KW-0269">Exonuclease</keyword>
<dbReference type="Gene3D" id="1.10.10.160">
    <property type="match status" value="1"/>
</dbReference>
<comment type="similarity">
    <text evidence="10">Belongs to the RecC family.</text>
</comment>
<dbReference type="EMBL" id="SACT01000004">
    <property type="protein sequence ID" value="RVT51005.1"/>
    <property type="molecule type" value="Genomic_DNA"/>
</dbReference>
<name>A0A3S2TLQ1_9BURK</name>
<evidence type="ECO:0000256" key="5">
    <source>
        <dbReference type="ARBA" id="ARBA00022806"/>
    </source>
</evidence>
<gene>
    <name evidence="10 12" type="primary">recC</name>
    <name evidence="12" type="ORF">ENE75_14525</name>
</gene>
<dbReference type="GO" id="GO:0003677">
    <property type="term" value="F:DNA binding"/>
    <property type="evidence" value="ECO:0007669"/>
    <property type="project" value="UniProtKB-UniRule"/>
</dbReference>
<dbReference type="PIRSF" id="PIRSF000980">
    <property type="entry name" value="RecC"/>
    <property type="match status" value="1"/>
</dbReference>
<dbReference type="Gene3D" id="1.10.486.10">
    <property type="entry name" value="PCRA, domain 4"/>
    <property type="match status" value="1"/>
</dbReference>
<dbReference type="GO" id="GO:0005524">
    <property type="term" value="F:ATP binding"/>
    <property type="evidence" value="ECO:0007669"/>
    <property type="project" value="UniProtKB-UniRule"/>
</dbReference>
<dbReference type="NCBIfam" id="TIGR01450">
    <property type="entry name" value="recC"/>
    <property type="match status" value="1"/>
</dbReference>
<organism evidence="12 13">
    <name type="scientific">Rubrivivax albus</name>
    <dbReference type="NCBI Taxonomy" id="2499835"/>
    <lineage>
        <taxon>Bacteria</taxon>
        <taxon>Pseudomonadati</taxon>
        <taxon>Pseudomonadota</taxon>
        <taxon>Betaproteobacteria</taxon>
        <taxon>Burkholderiales</taxon>
        <taxon>Sphaerotilaceae</taxon>
        <taxon>Rubrivivax</taxon>
    </lineage>
</organism>
<keyword evidence="3 10" id="KW-0227">DNA damage</keyword>
<comment type="function">
    <text evidence="10">A helicase/nuclease that prepares dsDNA breaks (DSB) for recombinational DNA repair. Binds to DSBs and unwinds DNA via a highly rapid and processive ATP-dependent bidirectional helicase activity. Unwinds dsDNA until it encounters a Chi (crossover hotspot instigator) sequence from the 3' direction. Cuts ssDNA a few nucleotides 3' to the Chi site. The properties and activities of the enzyme are changed at Chi. The Chi-altered holoenzyme produces a long 3'-ssDNA overhang and facilitates RecA-binding to the ssDNA for homologous DNA recombination and repair. Holoenzyme degrades any linearized DNA that is unable to undergo homologous recombination. In the holoenzyme this subunit recognizes the wild-type Chi sequence, and when added to isolated RecB increases its ATP-dependent helicase processivity.</text>
</comment>
<dbReference type="Gene3D" id="1.10.10.990">
    <property type="match status" value="1"/>
</dbReference>
<dbReference type="SUPFAM" id="SSF52540">
    <property type="entry name" value="P-loop containing nucleoside triphosphate hydrolases"/>
    <property type="match status" value="2"/>
</dbReference>
<dbReference type="InterPro" id="IPR013986">
    <property type="entry name" value="DExx_box_DNA_helicase_dom_sf"/>
</dbReference>
<evidence type="ECO:0000256" key="3">
    <source>
        <dbReference type="ARBA" id="ARBA00022763"/>
    </source>
</evidence>
<dbReference type="OrthoDB" id="9762834at2"/>
<keyword evidence="4 10" id="KW-0378">Hydrolase</keyword>
<evidence type="ECO:0000313" key="13">
    <source>
        <dbReference type="Proteomes" id="UP000288178"/>
    </source>
</evidence>
<proteinExistence type="inferred from homology"/>
<evidence type="ECO:0000256" key="2">
    <source>
        <dbReference type="ARBA" id="ARBA00022741"/>
    </source>
</evidence>
<dbReference type="PANTHER" id="PTHR30591">
    <property type="entry name" value="RECBCD ENZYME SUBUNIT RECC"/>
    <property type="match status" value="1"/>
</dbReference>
<dbReference type="HAMAP" id="MF_01486">
    <property type="entry name" value="RecC"/>
    <property type="match status" value="1"/>
</dbReference>
<dbReference type="Gene3D" id="3.40.50.10930">
    <property type="match status" value="1"/>
</dbReference>
<evidence type="ECO:0000256" key="10">
    <source>
        <dbReference type="HAMAP-Rule" id="MF_01486"/>
    </source>
</evidence>
<evidence type="ECO:0000256" key="9">
    <source>
        <dbReference type="ARBA" id="ARBA00023204"/>
    </source>
</evidence>
<dbReference type="Pfam" id="PF17946">
    <property type="entry name" value="RecC_C"/>
    <property type="match status" value="1"/>
</dbReference>
<keyword evidence="8 10" id="KW-0238">DNA-binding</keyword>
<reference evidence="12 13" key="1">
    <citation type="submission" date="2019-01" db="EMBL/GenBank/DDBJ databases">
        <authorList>
            <person name="Chen W.-M."/>
        </authorList>
    </citation>
    <scope>NUCLEOTIDE SEQUENCE [LARGE SCALE GENOMIC DNA]</scope>
    <source>
        <strain evidence="12 13">ICH-3</strain>
    </source>
</reference>
<dbReference type="InterPro" id="IPR041500">
    <property type="entry name" value="RecC_C"/>
</dbReference>
<dbReference type="GO" id="GO:0008854">
    <property type="term" value="F:exodeoxyribonuclease V activity"/>
    <property type="evidence" value="ECO:0007669"/>
    <property type="project" value="InterPro"/>
</dbReference>
<dbReference type="InterPro" id="IPR006697">
    <property type="entry name" value="RecC"/>
</dbReference>
<evidence type="ECO:0000256" key="1">
    <source>
        <dbReference type="ARBA" id="ARBA00022722"/>
    </source>
</evidence>
<comment type="miscellaneous">
    <text evidence="10">In the RecBCD complex, RecB has a slow 3'-5' helicase, an exonuclease activity and loads RecA onto ssDNA, RecD has a fast 5'-3' helicase activity, while RecC stimulates the ATPase and processivity of the RecB helicase and contributes to recognition of the Chi site.</text>
</comment>
<dbReference type="GO" id="GO:0000724">
    <property type="term" value="P:double-strand break repair via homologous recombination"/>
    <property type="evidence" value="ECO:0007669"/>
    <property type="project" value="UniProtKB-UniRule"/>
</dbReference>
<dbReference type="AlphaFoldDB" id="A0A3S2TLQ1"/>
<sequence>MTSEAPRPGLVILQGNRLERLAEAVFAWQARQPLPPLQAETFLVQSHGMGEWVKIALAQQQGICAATCVELPARFFWRAWRAVLGRAAVPASLPLDELPLTWRLMQSLPGWAADDPVLAPVAGFLGASHDPARRLQLAQRLADLFDQYQVYRPEWLDAWAAGQDHLGSRPVPEDQCWQPALWRLLVAGLPPGAVEATRGRLQARFTAALAQGGPFPGLPPRVVLFGSTHLPHGVLQMLEALAQQVQVLLAVPDPCRYHWADIVDGRELQRAARRRALRDGRDLATVPLAQMHLHGHPLLAAWGRQARDFVRSLDAFEGADQRVELYDDEPATTMLARVQAAIRDLQPPAETDRTPPPADDRSIVFHVAHGPQREVEILHDQLLHLLAHPPAGTPLAPRDIVVMVPDIETFAPAIRAVFGQHGRGDARHIPWGLTDRPDRGHAPLLVALEWVLGLPQQRAGASDLLGLLEVPAVARRFGLDAADLPTLAAWVDGAGIRWGLDAAQRDQLGLGAAGEANTAAFGLRRMLLGYAAGDGPAFGDIEPYAEVAGLEAGLAGTLAALLEVLGTWWREAARPATPEVWAARCRRLLPALFEAADDGDRALVAALDQALTHWLQATETAGFDAELPLPVLREAWLGALDAPGGGQRFRAGGVTFCTLLPLRAIPFEVVCLLGMNDGDYPRRAPRNDFDLMALPGQARPGDRSRRDDDRQLMLDALLSARRVLYVSWTGRSVRDNQALPPSVLVAQLRDHLAAVWGDEVVEERTTEHPLQPFSRRYFEPGGALFTYAREWRAAHEALPDEAPAATAPRDEGAARLTLVDLAAFVRNPVQAWCRHRLQLQFPPQDAAAEDDEPFGDDGLERWGLGDAVLRAVQAGPGHDDPAVAVAAAVARLGRAGELPLAGPGRWAQDQWVQTLAPAVRAWQAATADRPLHETPWAVHLAPTDAPALDDALPGLRRGADGSDGTDGPWTWVVLQATRLGDGSKDLRGDKLVLAWLQALACAAAGVPATGIVIAPDVQVVLQAPPQDEAEQVLEALLRCWGAVMASDEPWPTAVRTGLAWLDDPGDPGTAAKVYDGGEQQRGEGEEPCLARLVPDFETLQASPRFAAITEQLYEPLRHALATWVTWAPLGAEGVGDD</sequence>
<dbReference type="Pfam" id="PF04257">
    <property type="entry name" value="Exonuc_V_gamma"/>
    <property type="match status" value="1"/>
</dbReference>
<keyword evidence="13" id="KW-1185">Reference proteome</keyword>
<dbReference type="Proteomes" id="UP000288178">
    <property type="component" value="Unassembled WGS sequence"/>
</dbReference>
<keyword evidence="7 10" id="KW-0067">ATP-binding</keyword>
<feature type="domain" description="RecC C-terminal" evidence="11">
    <location>
        <begin position="814"/>
        <end position="1062"/>
    </location>
</feature>
<evidence type="ECO:0000256" key="7">
    <source>
        <dbReference type="ARBA" id="ARBA00022840"/>
    </source>
</evidence>
<evidence type="ECO:0000259" key="11">
    <source>
        <dbReference type="Pfam" id="PF17946"/>
    </source>
</evidence>
<keyword evidence="2 10" id="KW-0547">Nucleotide-binding</keyword>
<evidence type="ECO:0000256" key="6">
    <source>
        <dbReference type="ARBA" id="ARBA00022839"/>
    </source>
</evidence>
<keyword evidence="1 10" id="KW-0540">Nuclease</keyword>
<dbReference type="InterPro" id="IPR027417">
    <property type="entry name" value="P-loop_NTPase"/>
</dbReference>
<keyword evidence="5 10" id="KW-0347">Helicase</keyword>
<keyword evidence="9 10" id="KW-0234">DNA repair</keyword>
<protein>
    <recommendedName>
        <fullName evidence="10">RecBCD enzyme subunit RecC</fullName>
    </recommendedName>
    <alternativeName>
        <fullName evidence="10">Exonuclease V subunit RecC</fullName>
        <shortName evidence="10">ExoV subunit RecC</shortName>
    </alternativeName>
    <alternativeName>
        <fullName evidence="10">Helicase/nuclease RecBCD subunit RecC</fullName>
    </alternativeName>
</protein>